<dbReference type="OrthoDB" id="441278at2759"/>
<accession>A0A6J8ADR8</accession>
<dbReference type="AlphaFoldDB" id="A0A6J8ADR8"/>
<organism evidence="1 2">
    <name type="scientific">Mytilus coruscus</name>
    <name type="common">Sea mussel</name>
    <dbReference type="NCBI Taxonomy" id="42192"/>
    <lineage>
        <taxon>Eukaryota</taxon>
        <taxon>Metazoa</taxon>
        <taxon>Spiralia</taxon>
        <taxon>Lophotrochozoa</taxon>
        <taxon>Mollusca</taxon>
        <taxon>Bivalvia</taxon>
        <taxon>Autobranchia</taxon>
        <taxon>Pteriomorphia</taxon>
        <taxon>Mytilida</taxon>
        <taxon>Mytiloidea</taxon>
        <taxon>Mytilidae</taxon>
        <taxon>Mytilinae</taxon>
        <taxon>Mytilus</taxon>
    </lineage>
</organism>
<name>A0A6J8ADR8_MYTCO</name>
<keyword evidence="2" id="KW-1185">Reference proteome</keyword>
<gene>
    <name evidence="1" type="ORF">MCOR_5628</name>
</gene>
<dbReference type="EMBL" id="CACVKT020001043">
    <property type="protein sequence ID" value="CAC5364652.1"/>
    <property type="molecule type" value="Genomic_DNA"/>
</dbReference>
<evidence type="ECO:0000313" key="2">
    <source>
        <dbReference type="Proteomes" id="UP000507470"/>
    </source>
</evidence>
<dbReference type="Proteomes" id="UP000507470">
    <property type="component" value="Unassembled WGS sequence"/>
</dbReference>
<proteinExistence type="predicted"/>
<evidence type="ECO:0000313" key="1">
    <source>
        <dbReference type="EMBL" id="CAC5364652.1"/>
    </source>
</evidence>
<sequence length="653" mass="75980">MTEDDYQSQIEYPFDSEIKGHLPIRRDTYKERRKTNAFEEIDYKSQGMYQTDSETEALCALLNDTFQEGKRFKLPTTGTEDTYQVERKRPGYLESKRFKLPTTATEDTYQVERKRPGYLENERFKLPTTATEDTYQVERKRPGYLEIDDESQGSKDKLRLSKLNENIVMKIHNMADKNKLPATATEDICQVERKTPGYLEYWDEKPHKSLHFKAKVLKSLVENWILLKENGNATTWKNKFLKHKLLRNRDIKAWGTKIKRSELVERLLMKALEKAETLKEIELINDVVCKDVGNLRALRREPTTNFGKEEETLLKNRCKIEDLLSREDTIIIKDHLVQEGIIKLTLNESLLTDEKHFPDRKSSMITEVMEILINNFHLGSYRCLTQSLDIKSKTKRQKQITQILKNVSVTDSMQKALQPTRIENTQSKYYDKDLDDKTCFQMKIRTENQSGREIKAVYEPIRNNPEIVNMILTSNFAASAGKTSEGSLVINFHMMERNMQNYLKQRLRNGNVSTVVQMLFNEISIKDVVPSGELLLNVKIEVNEDSSLSETYSAMSSNMQFVLHNKSFLIEEMDTDAMEKGLTKLGIRKGYYGYCKGRKQKATRIIDDMLTLHHEDAIINVIKGNEENGFGYLLQRLQTYETVYTSGNFHDSK</sequence>
<protein>
    <submittedName>
        <fullName evidence="1">Uncharacterized protein</fullName>
    </submittedName>
</protein>
<reference evidence="1 2" key="1">
    <citation type="submission" date="2020-06" db="EMBL/GenBank/DDBJ databases">
        <authorList>
            <person name="Li R."/>
            <person name="Bekaert M."/>
        </authorList>
    </citation>
    <scope>NUCLEOTIDE SEQUENCE [LARGE SCALE GENOMIC DNA]</scope>
    <source>
        <strain evidence="2">wild</strain>
    </source>
</reference>